<dbReference type="EMBL" id="CAUZLY010000003">
    <property type="protein sequence ID" value="CAK1232931.1"/>
    <property type="molecule type" value="Genomic_DNA"/>
</dbReference>
<dbReference type="InterPro" id="IPR006439">
    <property type="entry name" value="HAD-SF_hydro_IA"/>
</dbReference>
<dbReference type="NCBIfam" id="TIGR01509">
    <property type="entry name" value="HAD-SF-IA-v3"/>
    <property type="match status" value="1"/>
</dbReference>
<dbReference type="RefSeq" id="WP_338347725.1">
    <property type="nucleotide sequence ID" value="NZ_CAUZLY010000003.1"/>
</dbReference>
<keyword evidence="3" id="KW-1185">Reference proteome</keyword>
<protein>
    <submittedName>
        <fullName evidence="2">HAD superfamily (YcjU)</fullName>
        <ecNumber evidence="2">5.4.2.6</ecNumber>
    </submittedName>
</protein>
<dbReference type="InterPro" id="IPR036412">
    <property type="entry name" value="HAD-like_sf"/>
</dbReference>
<dbReference type="Gene3D" id="1.10.150.240">
    <property type="entry name" value="Putative phosphatase, domain 2"/>
    <property type="match status" value="1"/>
</dbReference>
<dbReference type="Gene3D" id="3.40.50.1000">
    <property type="entry name" value="HAD superfamily/HAD-like"/>
    <property type="match status" value="1"/>
</dbReference>
<reference evidence="2 3" key="1">
    <citation type="submission" date="2023-10" db="EMBL/GenBank/DDBJ databases">
        <authorList>
            <person name="Botero Cardona J."/>
        </authorList>
    </citation>
    <scope>NUCLEOTIDE SEQUENCE [LARGE SCALE GENOMIC DNA]</scope>
    <source>
        <strain evidence="2 3">R-82641</strain>
    </source>
</reference>
<dbReference type="Pfam" id="PF00702">
    <property type="entry name" value="Hydrolase"/>
    <property type="match status" value="1"/>
</dbReference>
<dbReference type="InterPro" id="IPR051806">
    <property type="entry name" value="HAD-like_SPP"/>
</dbReference>
<dbReference type="NCBIfam" id="TIGR01990">
    <property type="entry name" value="bPGM"/>
    <property type="match status" value="1"/>
</dbReference>
<dbReference type="InterPro" id="IPR010972">
    <property type="entry name" value="Beta-PGM"/>
</dbReference>
<accession>A0ABN9YR83</accession>
<dbReference type="SFLD" id="SFLDG01129">
    <property type="entry name" value="C1.5:_HAD__Beta-PGM__Phosphata"/>
    <property type="match status" value="1"/>
</dbReference>
<dbReference type="PANTHER" id="PTHR43481">
    <property type="entry name" value="FRUCTOSE-1-PHOSPHATE PHOSPHATASE"/>
    <property type="match status" value="1"/>
</dbReference>
<evidence type="ECO:0000313" key="3">
    <source>
        <dbReference type="Proteomes" id="UP001314200"/>
    </source>
</evidence>
<evidence type="ECO:0000256" key="1">
    <source>
        <dbReference type="ARBA" id="ARBA00006171"/>
    </source>
</evidence>
<dbReference type="InterPro" id="IPR010976">
    <property type="entry name" value="B-phosphoglucomutase_hydrolase"/>
</dbReference>
<dbReference type="NCBIfam" id="TIGR02009">
    <property type="entry name" value="PGMB-YQAB-SF"/>
    <property type="match status" value="1"/>
</dbReference>
<dbReference type="Proteomes" id="UP001314200">
    <property type="component" value="Unassembled WGS sequence"/>
</dbReference>
<organism evidence="2 3">
    <name type="scientific">Fructobacillus cardui</name>
    <dbReference type="NCBI Taxonomy" id="2893170"/>
    <lineage>
        <taxon>Bacteria</taxon>
        <taxon>Bacillati</taxon>
        <taxon>Bacillota</taxon>
        <taxon>Bacilli</taxon>
        <taxon>Lactobacillales</taxon>
        <taxon>Lactobacillaceae</taxon>
        <taxon>Fructobacillus</taxon>
    </lineage>
</organism>
<dbReference type="SFLD" id="SFLDS00003">
    <property type="entry name" value="Haloacid_Dehalogenase"/>
    <property type="match status" value="1"/>
</dbReference>
<sequence length="224" mass="24970">MEFENIKGVIFDLDGVISNTSRLHSDAWHQVADKVGTEWTESLSNKLKGVSRMESLELILQASSLESHYNDQQKQELAHDKNKDYLRRVENMTKNDILPGIESFLESLKQNHYGLALASASKNSARVLEKTGLSHYFSEIVDPTKLSKGKPDPEIFATAAKLLRLAPEKCLGIEDAVMGIRSINAANIFSIGIGDKNILNEAGIVFENTELLTLSNIRSHFDKK</sequence>
<comment type="caution">
    <text evidence="2">The sequence shown here is derived from an EMBL/GenBank/DDBJ whole genome shotgun (WGS) entry which is preliminary data.</text>
</comment>
<dbReference type="PANTHER" id="PTHR43481:SF4">
    <property type="entry name" value="GLYCEROL-1-PHOSPHATE PHOSPHOHYDROLASE 1-RELATED"/>
    <property type="match status" value="1"/>
</dbReference>
<keyword evidence="2" id="KW-0413">Isomerase</keyword>
<proteinExistence type="inferred from homology"/>
<dbReference type="EC" id="5.4.2.6" evidence="2"/>
<dbReference type="InterPro" id="IPR023198">
    <property type="entry name" value="PGP-like_dom2"/>
</dbReference>
<dbReference type="PRINTS" id="PR00413">
    <property type="entry name" value="HADHALOGNASE"/>
</dbReference>
<dbReference type="GO" id="GO:0008801">
    <property type="term" value="F:beta-phosphoglucomutase activity"/>
    <property type="evidence" value="ECO:0007669"/>
    <property type="project" value="UniProtKB-EC"/>
</dbReference>
<dbReference type="SUPFAM" id="SSF56784">
    <property type="entry name" value="HAD-like"/>
    <property type="match status" value="1"/>
</dbReference>
<dbReference type="SFLD" id="SFLDG01135">
    <property type="entry name" value="C1.5.6:_HAD__Beta-PGM__Phospha"/>
    <property type="match status" value="1"/>
</dbReference>
<dbReference type="InterPro" id="IPR023214">
    <property type="entry name" value="HAD_sf"/>
</dbReference>
<dbReference type="CDD" id="cd02598">
    <property type="entry name" value="HAD_BPGM"/>
    <property type="match status" value="1"/>
</dbReference>
<name>A0ABN9YR83_9LACO</name>
<gene>
    <name evidence="2" type="ORF">R82641_BJNNKPBH_00389</name>
</gene>
<comment type="similarity">
    <text evidence="1">Belongs to the HAD-like hydrolase superfamily. CbbY/CbbZ/Gph/YieH family.</text>
</comment>
<evidence type="ECO:0000313" key="2">
    <source>
        <dbReference type="EMBL" id="CAK1232931.1"/>
    </source>
</evidence>